<dbReference type="RefSeq" id="WP_133903142.1">
    <property type="nucleotide sequence ID" value="NZ_SOCP01000004.1"/>
</dbReference>
<evidence type="ECO:0000313" key="2">
    <source>
        <dbReference type="EMBL" id="TDV54175.1"/>
    </source>
</evidence>
<reference evidence="2 3" key="1">
    <citation type="submission" date="2019-03" db="EMBL/GenBank/DDBJ databases">
        <title>Genomic Encyclopedia of Archaeal and Bacterial Type Strains, Phase II (KMG-II): from individual species to whole genera.</title>
        <authorList>
            <person name="Goeker M."/>
        </authorList>
    </citation>
    <scope>NUCLEOTIDE SEQUENCE [LARGE SCALE GENOMIC DNA]</scope>
    <source>
        <strain evidence="2 3">DSM 45499</strain>
    </source>
</reference>
<keyword evidence="1" id="KW-0472">Membrane</keyword>
<keyword evidence="3" id="KW-1185">Reference proteome</keyword>
<evidence type="ECO:0000313" key="3">
    <source>
        <dbReference type="Proteomes" id="UP000294927"/>
    </source>
</evidence>
<organism evidence="2 3">
    <name type="scientific">Actinophytocola oryzae</name>
    <dbReference type="NCBI Taxonomy" id="502181"/>
    <lineage>
        <taxon>Bacteria</taxon>
        <taxon>Bacillati</taxon>
        <taxon>Actinomycetota</taxon>
        <taxon>Actinomycetes</taxon>
        <taxon>Pseudonocardiales</taxon>
        <taxon>Pseudonocardiaceae</taxon>
    </lineage>
</organism>
<evidence type="ECO:0000256" key="1">
    <source>
        <dbReference type="SAM" id="Phobius"/>
    </source>
</evidence>
<keyword evidence="1" id="KW-0812">Transmembrane</keyword>
<name>A0A4R7VWZ6_9PSEU</name>
<feature type="transmembrane region" description="Helical" evidence="1">
    <location>
        <begin position="6"/>
        <end position="27"/>
    </location>
</feature>
<proteinExistence type="predicted"/>
<dbReference type="AlphaFoldDB" id="A0A4R7VWZ6"/>
<gene>
    <name evidence="2" type="ORF">CLV71_104646</name>
</gene>
<protein>
    <submittedName>
        <fullName evidence="2">Uncharacterized protein</fullName>
    </submittedName>
</protein>
<accession>A0A4R7VWZ6</accession>
<dbReference type="Proteomes" id="UP000294927">
    <property type="component" value="Unassembled WGS sequence"/>
</dbReference>
<keyword evidence="1" id="KW-1133">Transmembrane helix</keyword>
<dbReference type="EMBL" id="SOCP01000004">
    <property type="protein sequence ID" value="TDV54175.1"/>
    <property type="molecule type" value="Genomic_DNA"/>
</dbReference>
<sequence length="78" mass="9275">MDKLLLYLLATVTIWPFVLWGVGWLVMDELREQKYARFAAQEAWEWLRAEQRNRLCISPPYHRGEPRPHDHQSVAVQG</sequence>
<comment type="caution">
    <text evidence="2">The sequence shown here is derived from an EMBL/GenBank/DDBJ whole genome shotgun (WGS) entry which is preliminary data.</text>
</comment>